<feature type="chain" id="PRO_5028050537" description="Transmembrane 9 superfamily member" evidence="1">
    <location>
        <begin position="23"/>
        <end position="109"/>
    </location>
</feature>
<sequence length="109" mass="12461">MLGKQTILLLLGLFSSIAIVDGAKKIRRVKSGKIYKEHENVHIVVNKVGPFNNPTETYRYYSLPFCHEHSTEEEESDAALEEEVELHKFQGIKQVGAQRHKQRLGESIE</sequence>
<dbReference type="OrthoDB" id="1729939at2759"/>
<reference evidence="2 3" key="1">
    <citation type="submission" date="2019-01" db="EMBL/GenBank/DDBJ databases">
        <authorList>
            <person name="Ferrante I. M."/>
        </authorList>
    </citation>
    <scope>NUCLEOTIDE SEQUENCE [LARGE SCALE GENOMIC DNA]</scope>
    <source>
        <strain evidence="2 3">B856</strain>
    </source>
</reference>
<dbReference type="AlphaFoldDB" id="A0A448ZFA0"/>
<name>A0A448ZFA0_9STRA</name>
<evidence type="ECO:0008006" key="4">
    <source>
        <dbReference type="Google" id="ProtNLM"/>
    </source>
</evidence>
<gene>
    <name evidence="2" type="ORF">PSNMU_V1.4_AUG-EV-PASAV3_0075820</name>
</gene>
<evidence type="ECO:0000256" key="1">
    <source>
        <dbReference type="SAM" id="SignalP"/>
    </source>
</evidence>
<proteinExistence type="predicted"/>
<organism evidence="2 3">
    <name type="scientific">Pseudo-nitzschia multistriata</name>
    <dbReference type="NCBI Taxonomy" id="183589"/>
    <lineage>
        <taxon>Eukaryota</taxon>
        <taxon>Sar</taxon>
        <taxon>Stramenopiles</taxon>
        <taxon>Ochrophyta</taxon>
        <taxon>Bacillariophyta</taxon>
        <taxon>Bacillariophyceae</taxon>
        <taxon>Bacillariophycidae</taxon>
        <taxon>Bacillariales</taxon>
        <taxon>Bacillariaceae</taxon>
        <taxon>Pseudo-nitzschia</taxon>
    </lineage>
</organism>
<dbReference type="Proteomes" id="UP000291116">
    <property type="component" value="Unassembled WGS sequence"/>
</dbReference>
<feature type="signal peptide" evidence="1">
    <location>
        <begin position="1"/>
        <end position="22"/>
    </location>
</feature>
<keyword evidence="3" id="KW-1185">Reference proteome</keyword>
<protein>
    <recommendedName>
        <fullName evidence="4">Transmembrane 9 superfamily member</fullName>
    </recommendedName>
</protein>
<accession>A0A448ZFA0</accession>
<evidence type="ECO:0000313" key="3">
    <source>
        <dbReference type="Proteomes" id="UP000291116"/>
    </source>
</evidence>
<keyword evidence="1" id="KW-0732">Signal</keyword>
<evidence type="ECO:0000313" key="2">
    <source>
        <dbReference type="EMBL" id="VEU40686.1"/>
    </source>
</evidence>
<dbReference type="EMBL" id="CAACVS010000299">
    <property type="protein sequence ID" value="VEU40686.1"/>
    <property type="molecule type" value="Genomic_DNA"/>
</dbReference>